<dbReference type="AlphaFoldDB" id="A0A8S3YGI1"/>
<sequence length="149" mass="16066">MRFTQEKICVYMETSCGSSGVPVCIWRHPVGAWVYLCVHGDILWELGCTCVYMETSCGGSGVPVCTWRHPVGVSGVPVCTWRHPVGAWVYLCVHGDILWELRCTCVYMETSCGGSGVPCVYMETSCGGSGLPCEYMETSCGGSGVPVCV</sequence>
<dbReference type="Proteomes" id="UP000678393">
    <property type="component" value="Unassembled WGS sequence"/>
</dbReference>
<accession>A0A8S3YGI1</accession>
<keyword evidence="2" id="KW-1185">Reference proteome</keyword>
<gene>
    <name evidence="1" type="ORF">CUNI_LOCUS1837</name>
</gene>
<comment type="caution">
    <text evidence="1">The sequence shown here is derived from an EMBL/GenBank/DDBJ whole genome shotgun (WGS) entry which is preliminary data.</text>
</comment>
<organism evidence="1 2">
    <name type="scientific">Candidula unifasciata</name>
    <dbReference type="NCBI Taxonomy" id="100452"/>
    <lineage>
        <taxon>Eukaryota</taxon>
        <taxon>Metazoa</taxon>
        <taxon>Spiralia</taxon>
        <taxon>Lophotrochozoa</taxon>
        <taxon>Mollusca</taxon>
        <taxon>Gastropoda</taxon>
        <taxon>Heterobranchia</taxon>
        <taxon>Euthyneura</taxon>
        <taxon>Panpulmonata</taxon>
        <taxon>Eupulmonata</taxon>
        <taxon>Stylommatophora</taxon>
        <taxon>Helicina</taxon>
        <taxon>Helicoidea</taxon>
        <taxon>Geomitridae</taxon>
        <taxon>Candidula</taxon>
    </lineage>
</organism>
<dbReference type="EMBL" id="CAJHNH020000228">
    <property type="protein sequence ID" value="CAG5116279.1"/>
    <property type="molecule type" value="Genomic_DNA"/>
</dbReference>
<reference evidence="1" key="1">
    <citation type="submission" date="2021-04" db="EMBL/GenBank/DDBJ databases">
        <authorList>
            <consortium name="Molecular Ecology Group"/>
        </authorList>
    </citation>
    <scope>NUCLEOTIDE SEQUENCE</scope>
</reference>
<evidence type="ECO:0000313" key="1">
    <source>
        <dbReference type="EMBL" id="CAG5116279.1"/>
    </source>
</evidence>
<proteinExistence type="predicted"/>
<name>A0A8S3YGI1_9EUPU</name>
<evidence type="ECO:0000313" key="2">
    <source>
        <dbReference type="Proteomes" id="UP000678393"/>
    </source>
</evidence>
<protein>
    <submittedName>
        <fullName evidence="1">Uncharacterized protein</fullName>
    </submittedName>
</protein>